<reference evidence="15 16" key="1">
    <citation type="submission" date="2016-11" db="EMBL/GenBank/DDBJ databases">
        <authorList>
            <person name="Jaros S."/>
            <person name="Januszkiewicz K."/>
            <person name="Wedrychowicz H."/>
        </authorList>
    </citation>
    <scope>NUCLEOTIDE SEQUENCE [LARGE SCALE GENOMIC DNA]</scope>
    <source>
        <strain evidence="15 16">DSM 18119</strain>
    </source>
</reference>
<accession>A0A1M4W691</accession>
<evidence type="ECO:0000256" key="7">
    <source>
        <dbReference type="ARBA" id="ARBA00023136"/>
    </source>
</evidence>
<evidence type="ECO:0000259" key="14">
    <source>
        <dbReference type="Pfam" id="PF07715"/>
    </source>
</evidence>
<sequence>MKKIILLSILSLTISISFAQDIKKNQLSGKITDLKTGEPLAGASILLADSKNGTFTDSLGNYVLDNIPLGHSIIEVTYSGYKTLVEHVDLKGNDVHDFALTSTYVMNEGITITAVGAASSMRKTPIPINRINKTELLTTPSTNIIDALTRQPGINQLSTGPAISKPIIRGLGYNRLVVVNDGIRQEGQQWGDEHGIEIDENSVSRVEIVKGPASLIYGSDAMAGVINIITTNPAPINSFKGNILSGYQTNNKQRSLYASLGGNQNGFNWNAWGDYKAAGDYRNKFDGPVFNSKFNEHNIGGYIGYNGSWGFSHLIASNFNQKLGVIEGIRNEQGEFVKTLPGGIEQLPTENDFNSVDPQVPYQHVNHLKLISDNSFKVGAGKLSVNTGWQRNQRTEFGNTNIPSQKSLDFDLNTFNYSTIYHLADKNGWTHSIGLGGMAQQNRNKGVEVLIPEYHLFDIGSFLYTQKTIGGSTISGGIRFDNRSLQASYLEENGAVKFNSIAKNYSNVSGSLGVSYEATERLLLKINLARGFRAPSIPELASNGTHEGTNRYEYGNAGLGSEKSWQGDVGIELNSEHVLFTASTFYNRINNFIFYTKLMGANGSDSLVNVDGDQIPAYKFDQRNATLYGGEVLLDIHPHPLDWFHFENTLSYVRGQFATPIENVKTVPFIPATKWISELRAELMKNGKLLRDLHLQFEVDHTFPQNKPFTAFGTETATPGYTLLNASISADIKNKNKTLFSLYLMGNNIADVAYQSHLSRLKYTDVNQMTGRRGVFNTGRNFMVRLNIPIVF</sequence>
<dbReference type="Pfam" id="PF07715">
    <property type="entry name" value="Plug"/>
    <property type="match status" value="1"/>
</dbReference>
<dbReference type="Pfam" id="PF13715">
    <property type="entry name" value="CarbopepD_reg_2"/>
    <property type="match status" value="1"/>
</dbReference>
<evidence type="ECO:0000256" key="10">
    <source>
        <dbReference type="PROSITE-ProRule" id="PRU01360"/>
    </source>
</evidence>
<dbReference type="Gene3D" id="2.170.130.10">
    <property type="entry name" value="TonB-dependent receptor, plug domain"/>
    <property type="match status" value="1"/>
</dbReference>
<dbReference type="Gene3D" id="2.40.170.20">
    <property type="entry name" value="TonB-dependent receptor, beta-barrel domain"/>
    <property type="match status" value="1"/>
</dbReference>
<evidence type="ECO:0000313" key="16">
    <source>
        <dbReference type="Proteomes" id="UP000184048"/>
    </source>
</evidence>
<evidence type="ECO:0000256" key="3">
    <source>
        <dbReference type="ARBA" id="ARBA00022452"/>
    </source>
</evidence>
<dbReference type="EMBL" id="FQUU01000003">
    <property type="protein sequence ID" value="SHE76613.1"/>
    <property type="molecule type" value="Genomic_DNA"/>
</dbReference>
<dbReference type="OrthoDB" id="9795928at2"/>
<evidence type="ECO:0000256" key="9">
    <source>
        <dbReference type="ARBA" id="ARBA00023237"/>
    </source>
</evidence>
<keyword evidence="8" id="KW-0675">Receptor</keyword>
<dbReference type="PROSITE" id="PS52016">
    <property type="entry name" value="TONB_DEPENDENT_REC_3"/>
    <property type="match status" value="1"/>
</dbReference>
<keyword evidence="16" id="KW-1185">Reference proteome</keyword>
<comment type="similarity">
    <text evidence="10 11">Belongs to the TonB-dependent receptor family.</text>
</comment>
<name>A0A1M4W691_9BACT</name>
<keyword evidence="6 11" id="KW-0798">TonB box</keyword>
<dbReference type="Proteomes" id="UP000184048">
    <property type="component" value="Unassembled WGS sequence"/>
</dbReference>
<dbReference type="InterPro" id="IPR039426">
    <property type="entry name" value="TonB-dep_rcpt-like"/>
</dbReference>
<dbReference type="GO" id="GO:0044718">
    <property type="term" value="P:siderophore transmembrane transport"/>
    <property type="evidence" value="ECO:0007669"/>
    <property type="project" value="TreeGrafter"/>
</dbReference>
<evidence type="ECO:0000256" key="11">
    <source>
        <dbReference type="RuleBase" id="RU003357"/>
    </source>
</evidence>
<organism evidence="15 16">
    <name type="scientific">Flavisolibacter ginsengisoli DSM 18119</name>
    <dbReference type="NCBI Taxonomy" id="1121884"/>
    <lineage>
        <taxon>Bacteria</taxon>
        <taxon>Pseudomonadati</taxon>
        <taxon>Bacteroidota</taxon>
        <taxon>Chitinophagia</taxon>
        <taxon>Chitinophagales</taxon>
        <taxon>Chitinophagaceae</taxon>
        <taxon>Flavisolibacter</taxon>
    </lineage>
</organism>
<feature type="domain" description="TonB-dependent receptor-like beta-barrel" evidence="13">
    <location>
        <begin position="247"/>
        <end position="749"/>
    </location>
</feature>
<dbReference type="Gene3D" id="2.60.40.1120">
    <property type="entry name" value="Carboxypeptidase-like, regulatory domain"/>
    <property type="match status" value="1"/>
</dbReference>
<proteinExistence type="inferred from homology"/>
<dbReference type="InterPro" id="IPR000531">
    <property type="entry name" value="Beta-barrel_TonB"/>
</dbReference>
<evidence type="ECO:0000256" key="5">
    <source>
        <dbReference type="ARBA" id="ARBA00022729"/>
    </source>
</evidence>
<keyword evidence="3 10" id="KW-1134">Transmembrane beta strand</keyword>
<dbReference type="GO" id="GO:0015344">
    <property type="term" value="F:siderophore uptake transmembrane transporter activity"/>
    <property type="evidence" value="ECO:0007669"/>
    <property type="project" value="TreeGrafter"/>
</dbReference>
<evidence type="ECO:0000256" key="4">
    <source>
        <dbReference type="ARBA" id="ARBA00022692"/>
    </source>
</evidence>
<feature type="domain" description="TonB-dependent receptor plug" evidence="14">
    <location>
        <begin position="121"/>
        <end position="225"/>
    </location>
</feature>
<dbReference type="RefSeq" id="WP_072834227.1">
    <property type="nucleotide sequence ID" value="NZ_FQUU01000003.1"/>
</dbReference>
<dbReference type="PANTHER" id="PTHR30069">
    <property type="entry name" value="TONB-DEPENDENT OUTER MEMBRANE RECEPTOR"/>
    <property type="match status" value="1"/>
</dbReference>
<comment type="subcellular location">
    <subcellularLocation>
        <location evidence="1 10">Cell outer membrane</location>
        <topology evidence="1 10">Multi-pass membrane protein</topology>
    </subcellularLocation>
</comment>
<dbReference type="Pfam" id="PF00593">
    <property type="entry name" value="TonB_dep_Rec_b-barrel"/>
    <property type="match status" value="1"/>
</dbReference>
<keyword evidence="4 10" id="KW-0812">Transmembrane</keyword>
<keyword evidence="2 10" id="KW-0813">Transport</keyword>
<evidence type="ECO:0000313" key="15">
    <source>
        <dbReference type="EMBL" id="SHE76613.1"/>
    </source>
</evidence>
<dbReference type="AlphaFoldDB" id="A0A1M4W691"/>
<dbReference type="InterPro" id="IPR008969">
    <property type="entry name" value="CarboxyPept-like_regulatory"/>
</dbReference>
<dbReference type="PANTHER" id="PTHR30069:SF29">
    <property type="entry name" value="HEMOGLOBIN AND HEMOGLOBIN-HAPTOGLOBIN-BINDING PROTEIN 1-RELATED"/>
    <property type="match status" value="1"/>
</dbReference>
<evidence type="ECO:0000256" key="12">
    <source>
        <dbReference type="SAM" id="SignalP"/>
    </source>
</evidence>
<dbReference type="SUPFAM" id="SSF56935">
    <property type="entry name" value="Porins"/>
    <property type="match status" value="1"/>
</dbReference>
<dbReference type="InterPro" id="IPR012910">
    <property type="entry name" value="Plug_dom"/>
</dbReference>
<evidence type="ECO:0000259" key="13">
    <source>
        <dbReference type="Pfam" id="PF00593"/>
    </source>
</evidence>
<evidence type="ECO:0000256" key="6">
    <source>
        <dbReference type="ARBA" id="ARBA00023077"/>
    </source>
</evidence>
<dbReference type="STRING" id="1121884.SAMN02745131_01100"/>
<feature type="signal peptide" evidence="12">
    <location>
        <begin position="1"/>
        <end position="19"/>
    </location>
</feature>
<gene>
    <name evidence="15" type="ORF">SAMN02745131_01100</name>
</gene>
<keyword evidence="9 10" id="KW-0998">Cell outer membrane</keyword>
<dbReference type="GO" id="GO:0009279">
    <property type="term" value="C:cell outer membrane"/>
    <property type="evidence" value="ECO:0007669"/>
    <property type="project" value="UniProtKB-SubCell"/>
</dbReference>
<dbReference type="SUPFAM" id="SSF49464">
    <property type="entry name" value="Carboxypeptidase regulatory domain-like"/>
    <property type="match status" value="1"/>
</dbReference>
<feature type="chain" id="PRO_5013087126" evidence="12">
    <location>
        <begin position="20"/>
        <end position="792"/>
    </location>
</feature>
<dbReference type="InterPro" id="IPR036942">
    <property type="entry name" value="Beta-barrel_TonB_sf"/>
</dbReference>
<evidence type="ECO:0000256" key="2">
    <source>
        <dbReference type="ARBA" id="ARBA00022448"/>
    </source>
</evidence>
<keyword evidence="7 10" id="KW-0472">Membrane</keyword>
<keyword evidence="5 12" id="KW-0732">Signal</keyword>
<protein>
    <submittedName>
        <fullName evidence="15">Iron complex outermembrane recepter protein</fullName>
    </submittedName>
</protein>
<dbReference type="InterPro" id="IPR037066">
    <property type="entry name" value="Plug_dom_sf"/>
</dbReference>
<evidence type="ECO:0000256" key="8">
    <source>
        <dbReference type="ARBA" id="ARBA00023170"/>
    </source>
</evidence>
<evidence type="ECO:0000256" key="1">
    <source>
        <dbReference type="ARBA" id="ARBA00004571"/>
    </source>
</evidence>